<dbReference type="InParanoid" id="B3LVN5"/>
<name>B3LVN5_DROAN</name>
<feature type="signal peptide" evidence="1">
    <location>
        <begin position="1"/>
        <end position="20"/>
    </location>
</feature>
<evidence type="ECO:0000313" key="2">
    <source>
        <dbReference type="EMBL" id="EDV42605.1"/>
    </source>
</evidence>
<dbReference type="KEGG" id="dan:6499731"/>
<proteinExistence type="predicted"/>
<accession>B3LVN5</accession>
<dbReference type="PhylomeDB" id="B3LVN5"/>
<dbReference type="OMA" id="MYPNWLV"/>
<organism evidence="2 3">
    <name type="scientific">Drosophila ananassae</name>
    <name type="common">Fruit fly</name>
    <dbReference type="NCBI Taxonomy" id="7217"/>
    <lineage>
        <taxon>Eukaryota</taxon>
        <taxon>Metazoa</taxon>
        <taxon>Ecdysozoa</taxon>
        <taxon>Arthropoda</taxon>
        <taxon>Hexapoda</taxon>
        <taxon>Insecta</taxon>
        <taxon>Pterygota</taxon>
        <taxon>Neoptera</taxon>
        <taxon>Endopterygota</taxon>
        <taxon>Diptera</taxon>
        <taxon>Brachycera</taxon>
        <taxon>Muscomorpha</taxon>
        <taxon>Ephydroidea</taxon>
        <taxon>Drosophilidae</taxon>
        <taxon>Drosophila</taxon>
        <taxon>Sophophora</taxon>
    </lineage>
</organism>
<feature type="chain" id="PRO_5002789158" evidence="1">
    <location>
        <begin position="21"/>
        <end position="264"/>
    </location>
</feature>
<evidence type="ECO:0000313" key="3">
    <source>
        <dbReference type="Proteomes" id="UP000007801"/>
    </source>
</evidence>
<reference evidence="2 3" key="1">
    <citation type="journal article" date="2007" name="Nature">
        <title>Evolution of genes and genomes on the Drosophila phylogeny.</title>
        <authorList>
            <consortium name="Drosophila 12 Genomes Consortium"/>
            <person name="Clark A.G."/>
            <person name="Eisen M.B."/>
            <person name="Smith D.R."/>
            <person name="Bergman C.M."/>
            <person name="Oliver B."/>
            <person name="Markow T.A."/>
            <person name="Kaufman T.C."/>
            <person name="Kellis M."/>
            <person name="Gelbart W."/>
            <person name="Iyer V.N."/>
            <person name="Pollard D.A."/>
            <person name="Sackton T.B."/>
            <person name="Larracuente A.M."/>
            <person name="Singh N.D."/>
            <person name="Abad J.P."/>
            <person name="Abt D.N."/>
            <person name="Adryan B."/>
            <person name="Aguade M."/>
            <person name="Akashi H."/>
            <person name="Anderson W.W."/>
            <person name="Aquadro C.F."/>
            <person name="Ardell D.H."/>
            <person name="Arguello R."/>
            <person name="Artieri C.G."/>
            <person name="Barbash D.A."/>
            <person name="Barker D."/>
            <person name="Barsanti P."/>
            <person name="Batterham P."/>
            <person name="Batzoglou S."/>
            <person name="Begun D."/>
            <person name="Bhutkar A."/>
            <person name="Blanco E."/>
            <person name="Bosak S.A."/>
            <person name="Bradley R.K."/>
            <person name="Brand A.D."/>
            <person name="Brent M.R."/>
            <person name="Brooks A.N."/>
            <person name="Brown R.H."/>
            <person name="Butlin R.K."/>
            <person name="Caggese C."/>
            <person name="Calvi B.R."/>
            <person name="Bernardo de Carvalho A."/>
            <person name="Caspi A."/>
            <person name="Castrezana S."/>
            <person name="Celniker S.E."/>
            <person name="Chang J.L."/>
            <person name="Chapple C."/>
            <person name="Chatterji S."/>
            <person name="Chinwalla A."/>
            <person name="Civetta A."/>
            <person name="Clifton S.W."/>
            <person name="Comeron J.M."/>
            <person name="Costello J.C."/>
            <person name="Coyne J.A."/>
            <person name="Daub J."/>
            <person name="David R.G."/>
            <person name="Delcher A.L."/>
            <person name="Delehaunty K."/>
            <person name="Do C.B."/>
            <person name="Ebling H."/>
            <person name="Edwards K."/>
            <person name="Eickbush T."/>
            <person name="Evans J.D."/>
            <person name="Filipski A."/>
            <person name="Findeiss S."/>
            <person name="Freyhult E."/>
            <person name="Fulton L."/>
            <person name="Fulton R."/>
            <person name="Garcia A.C."/>
            <person name="Gardiner A."/>
            <person name="Garfield D.A."/>
            <person name="Garvin B.E."/>
            <person name="Gibson G."/>
            <person name="Gilbert D."/>
            <person name="Gnerre S."/>
            <person name="Godfrey J."/>
            <person name="Good R."/>
            <person name="Gotea V."/>
            <person name="Gravely B."/>
            <person name="Greenberg A.J."/>
            <person name="Griffiths-Jones S."/>
            <person name="Gross S."/>
            <person name="Guigo R."/>
            <person name="Gustafson E.A."/>
            <person name="Haerty W."/>
            <person name="Hahn M.W."/>
            <person name="Halligan D.L."/>
            <person name="Halpern A.L."/>
            <person name="Halter G.M."/>
            <person name="Han M.V."/>
            <person name="Heger A."/>
            <person name="Hillier L."/>
            <person name="Hinrichs A.S."/>
            <person name="Holmes I."/>
            <person name="Hoskins R.A."/>
            <person name="Hubisz M.J."/>
            <person name="Hultmark D."/>
            <person name="Huntley M.A."/>
            <person name="Jaffe D.B."/>
            <person name="Jagadeeshan S."/>
            <person name="Jeck W.R."/>
            <person name="Johnson J."/>
            <person name="Jones C.D."/>
            <person name="Jordan W.C."/>
            <person name="Karpen G.H."/>
            <person name="Kataoka E."/>
            <person name="Keightley P.D."/>
            <person name="Kheradpour P."/>
            <person name="Kirkness E.F."/>
            <person name="Koerich L.B."/>
            <person name="Kristiansen K."/>
            <person name="Kudrna D."/>
            <person name="Kulathinal R.J."/>
            <person name="Kumar S."/>
            <person name="Kwok R."/>
            <person name="Lander E."/>
            <person name="Langley C.H."/>
            <person name="Lapoint R."/>
            <person name="Lazzaro B.P."/>
            <person name="Lee S.J."/>
            <person name="Levesque L."/>
            <person name="Li R."/>
            <person name="Lin C.F."/>
            <person name="Lin M.F."/>
            <person name="Lindblad-Toh K."/>
            <person name="Llopart A."/>
            <person name="Long M."/>
            <person name="Low L."/>
            <person name="Lozovsky E."/>
            <person name="Lu J."/>
            <person name="Luo M."/>
            <person name="Machado C.A."/>
            <person name="Makalowski W."/>
            <person name="Marzo M."/>
            <person name="Matsuda M."/>
            <person name="Matzkin L."/>
            <person name="McAllister B."/>
            <person name="McBride C.S."/>
            <person name="McKernan B."/>
            <person name="McKernan K."/>
            <person name="Mendez-Lago M."/>
            <person name="Minx P."/>
            <person name="Mollenhauer M.U."/>
            <person name="Montooth K."/>
            <person name="Mount S.M."/>
            <person name="Mu X."/>
            <person name="Myers E."/>
            <person name="Negre B."/>
            <person name="Newfeld S."/>
            <person name="Nielsen R."/>
            <person name="Noor M.A."/>
            <person name="O'Grady P."/>
            <person name="Pachter L."/>
            <person name="Papaceit M."/>
            <person name="Parisi M.J."/>
            <person name="Parisi M."/>
            <person name="Parts L."/>
            <person name="Pedersen J.S."/>
            <person name="Pesole G."/>
            <person name="Phillippy A.M."/>
            <person name="Ponting C.P."/>
            <person name="Pop M."/>
            <person name="Porcelli D."/>
            <person name="Powell J.R."/>
            <person name="Prohaska S."/>
            <person name="Pruitt K."/>
            <person name="Puig M."/>
            <person name="Quesneville H."/>
            <person name="Ram K.R."/>
            <person name="Rand D."/>
            <person name="Rasmussen M.D."/>
            <person name="Reed L.K."/>
            <person name="Reenan R."/>
            <person name="Reily A."/>
            <person name="Remington K.A."/>
            <person name="Rieger T.T."/>
            <person name="Ritchie M.G."/>
            <person name="Robin C."/>
            <person name="Rogers Y.H."/>
            <person name="Rohde C."/>
            <person name="Rozas J."/>
            <person name="Rubenfield M.J."/>
            <person name="Ruiz A."/>
            <person name="Russo S."/>
            <person name="Salzberg S.L."/>
            <person name="Sanchez-Gracia A."/>
            <person name="Saranga D.J."/>
            <person name="Sato H."/>
            <person name="Schaeffer S.W."/>
            <person name="Schatz M.C."/>
            <person name="Schlenke T."/>
            <person name="Schwartz R."/>
            <person name="Segarra C."/>
            <person name="Singh R.S."/>
            <person name="Sirot L."/>
            <person name="Sirota M."/>
            <person name="Sisneros N.B."/>
            <person name="Smith C.D."/>
            <person name="Smith T.F."/>
            <person name="Spieth J."/>
            <person name="Stage D.E."/>
            <person name="Stark A."/>
            <person name="Stephan W."/>
            <person name="Strausberg R.L."/>
            <person name="Strempel S."/>
            <person name="Sturgill D."/>
            <person name="Sutton G."/>
            <person name="Sutton G.G."/>
            <person name="Tao W."/>
            <person name="Teichmann S."/>
            <person name="Tobari Y.N."/>
            <person name="Tomimura Y."/>
            <person name="Tsolas J.M."/>
            <person name="Valente V.L."/>
            <person name="Venter E."/>
            <person name="Venter J.C."/>
            <person name="Vicario S."/>
            <person name="Vieira F.G."/>
            <person name="Vilella A.J."/>
            <person name="Villasante A."/>
            <person name="Walenz B."/>
            <person name="Wang J."/>
            <person name="Wasserman M."/>
            <person name="Watts T."/>
            <person name="Wilson D."/>
            <person name="Wilson R.K."/>
            <person name="Wing R.A."/>
            <person name="Wolfner M.F."/>
            <person name="Wong A."/>
            <person name="Wong G.K."/>
            <person name="Wu C.I."/>
            <person name="Wu G."/>
            <person name="Yamamoto D."/>
            <person name="Yang H.P."/>
            <person name="Yang S.P."/>
            <person name="Yorke J.A."/>
            <person name="Yoshida K."/>
            <person name="Zdobnov E."/>
            <person name="Zhang P."/>
            <person name="Zhang Y."/>
            <person name="Zimin A.V."/>
            <person name="Baldwin J."/>
            <person name="Abdouelleil A."/>
            <person name="Abdulkadir J."/>
            <person name="Abebe A."/>
            <person name="Abera B."/>
            <person name="Abreu J."/>
            <person name="Acer S.C."/>
            <person name="Aftuck L."/>
            <person name="Alexander A."/>
            <person name="An P."/>
            <person name="Anderson E."/>
            <person name="Anderson S."/>
            <person name="Arachi H."/>
            <person name="Azer M."/>
            <person name="Bachantsang P."/>
            <person name="Barry A."/>
            <person name="Bayul T."/>
            <person name="Berlin A."/>
            <person name="Bessette D."/>
            <person name="Bloom T."/>
            <person name="Blye J."/>
            <person name="Boguslavskiy L."/>
            <person name="Bonnet C."/>
            <person name="Boukhgalter B."/>
            <person name="Bourzgui I."/>
            <person name="Brown A."/>
            <person name="Cahill P."/>
            <person name="Channer S."/>
            <person name="Cheshatsang Y."/>
            <person name="Chuda L."/>
            <person name="Citroen M."/>
            <person name="Collymore A."/>
            <person name="Cooke P."/>
            <person name="Costello M."/>
            <person name="D'Aco K."/>
            <person name="Daza R."/>
            <person name="De Haan G."/>
            <person name="DeGray S."/>
            <person name="DeMaso C."/>
            <person name="Dhargay N."/>
            <person name="Dooley K."/>
            <person name="Dooley E."/>
            <person name="Doricent M."/>
            <person name="Dorje P."/>
            <person name="Dorjee K."/>
            <person name="Dupes A."/>
            <person name="Elong R."/>
            <person name="Falk J."/>
            <person name="Farina A."/>
            <person name="Faro S."/>
            <person name="Ferguson D."/>
            <person name="Fisher S."/>
            <person name="Foley C.D."/>
            <person name="Franke A."/>
            <person name="Friedrich D."/>
            <person name="Gadbois L."/>
            <person name="Gearin G."/>
            <person name="Gearin C.R."/>
            <person name="Giannoukos G."/>
            <person name="Goode T."/>
            <person name="Graham J."/>
            <person name="Grandbois E."/>
            <person name="Grewal S."/>
            <person name="Gyaltsen K."/>
            <person name="Hafez N."/>
            <person name="Hagos B."/>
            <person name="Hall J."/>
            <person name="Henson C."/>
            <person name="Hollinger A."/>
            <person name="Honan T."/>
            <person name="Huard M.D."/>
            <person name="Hughes L."/>
            <person name="Hurhula B."/>
            <person name="Husby M.E."/>
            <person name="Kamat A."/>
            <person name="Kanga B."/>
            <person name="Kashin S."/>
            <person name="Khazanovich D."/>
            <person name="Kisner P."/>
            <person name="Lance K."/>
            <person name="Lara M."/>
            <person name="Lee W."/>
            <person name="Lennon N."/>
            <person name="Letendre F."/>
            <person name="LeVine R."/>
            <person name="Lipovsky A."/>
            <person name="Liu X."/>
            <person name="Liu J."/>
            <person name="Liu S."/>
            <person name="Lokyitsang T."/>
            <person name="Lokyitsang Y."/>
            <person name="Lubonja R."/>
            <person name="Lui A."/>
            <person name="MacDonald P."/>
            <person name="Magnisalis V."/>
            <person name="Maru K."/>
            <person name="Matthews C."/>
            <person name="McCusker W."/>
            <person name="McDonough S."/>
            <person name="Mehta T."/>
            <person name="Meldrim J."/>
            <person name="Meneus L."/>
            <person name="Mihai O."/>
            <person name="Mihalev A."/>
            <person name="Mihova T."/>
            <person name="Mittelman R."/>
            <person name="Mlenga V."/>
            <person name="Montmayeur A."/>
            <person name="Mulrain L."/>
            <person name="Navidi A."/>
            <person name="Naylor J."/>
            <person name="Negash T."/>
            <person name="Nguyen T."/>
            <person name="Nguyen N."/>
            <person name="Nicol R."/>
            <person name="Norbu C."/>
            <person name="Norbu N."/>
            <person name="Novod N."/>
            <person name="O'Neill B."/>
            <person name="Osman S."/>
            <person name="Markiewicz E."/>
            <person name="Oyono O.L."/>
            <person name="Patti C."/>
            <person name="Phunkhang P."/>
            <person name="Pierre F."/>
            <person name="Priest M."/>
            <person name="Raghuraman S."/>
            <person name="Rege F."/>
            <person name="Reyes R."/>
            <person name="Rise C."/>
            <person name="Rogov P."/>
            <person name="Ross K."/>
            <person name="Ryan E."/>
            <person name="Settipalli S."/>
            <person name="Shea T."/>
            <person name="Sherpa N."/>
            <person name="Shi L."/>
            <person name="Shih D."/>
            <person name="Sparrow T."/>
            <person name="Spaulding J."/>
            <person name="Stalker J."/>
            <person name="Stange-Thomann N."/>
            <person name="Stavropoulos S."/>
            <person name="Stone C."/>
            <person name="Strader C."/>
            <person name="Tesfaye S."/>
            <person name="Thomson T."/>
            <person name="Thoulutsang Y."/>
            <person name="Thoulutsang D."/>
            <person name="Topham K."/>
            <person name="Topping I."/>
            <person name="Tsamla T."/>
            <person name="Vassiliev H."/>
            <person name="Vo A."/>
            <person name="Wangchuk T."/>
            <person name="Wangdi T."/>
            <person name="Weiand M."/>
            <person name="Wilkinson J."/>
            <person name="Wilson A."/>
            <person name="Yadav S."/>
            <person name="Young G."/>
            <person name="Yu Q."/>
            <person name="Zembek L."/>
            <person name="Zhong D."/>
            <person name="Zimmer A."/>
            <person name="Zwirko Z."/>
            <person name="Jaffe D.B."/>
            <person name="Alvarez P."/>
            <person name="Brockman W."/>
            <person name="Butler J."/>
            <person name="Chin C."/>
            <person name="Gnerre S."/>
            <person name="Grabherr M."/>
            <person name="Kleber M."/>
            <person name="Mauceli E."/>
            <person name="MacCallum I."/>
        </authorList>
    </citation>
    <scope>NUCLEOTIDE SEQUENCE [LARGE SCALE GENOMIC DNA]</scope>
    <source>
        <strain evidence="3">Tucson 14024-0371.13</strain>
    </source>
</reference>
<dbReference type="EMBL" id="CH902617">
    <property type="protein sequence ID" value="EDV42605.1"/>
    <property type="molecule type" value="Genomic_DNA"/>
</dbReference>
<sequence>MYPNWTILLHLSLACWGAGGQIFAQPLPKNHGAFAIQRAEGQMIEEAALPQHLQQITGSEALAPLLLNLLGQNVPNWQQQQQQQIQPQLQPATNQPQPPQAQFFVYNKNSPAGSQQPPILAAFNGVNLQPEQQQLPLARAPAEAQYPATAAEGPKIVKAPPAAVVWAPESRHPGHSTGTTISTALLHPHHLNGRPRTETQIAGTRPLTPPHPTPQFGGNAVPASCPEAAKPPGLVLGCTPTSPPVTNYETIPLLSATALKASVG</sequence>
<dbReference type="eggNOG" id="ENOG502T9SX">
    <property type="taxonomic scope" value="Eukaryota"/>
</dbReference>
<protein>
    <submittedName>
        <fullName evidence="2">Uncharacterized protein</fullName>
    </submittedName>
</protein>
<evidence type="ECO:0000256" key="1">
    <source>
        <dbReference type="SAM" id="SignalP"/>
    </source>
</evidence>
<dbReference type="AlphaFoldDB" id="B3LVN5"/>
<dbReference type="Proteomes" id="UP000007801">
    <property type="component" value="Unassembled WGS sequence"/>
</dbReference>
<gene>
    <name evidence="2" type="primary">Dana\GF16940</name>
    <name evidence="2" type="synonym">dana_GLEANR_18206</name>
    <name evidence="2" type="ORF">GF16940</name>
</gene>
<keyword evidence="3" id="KW-1185">Reference proteome</keyword>
<dbReference type="GeneID" id="6499731"/>
<dbReference type="HOGENOM" id="CLU_1050774_0_0_1"/>
<keyword evidence="1" id="KW-0732">Signal</keyword>
<dbReference type="OrthoDB" id="7870344at2759"/>